<evidence type="ECO:0000313" key="1">
    <source>
        <dbReference type="EMBL" id="NLR63107.1"/>
    </source>
</evidence>
<dbReference type="Proteomes" id="UP000570474">
    <property type="component" value="Unassembled WGS sequence"/>
</dbReference>
<sequence length="258" mass="30131">MKVIRHQDHIDIMAEEGEEITIHRETIYPGRVVVFKRLSENAWQEIHFDKNNGTWISREEREQTLPVLHFDFGEAGIKAEVEHVFLDTINFNGYTPLHKDTETIRVRLFREGKACGHGVREVRVNEGRYDYAKAARHDVDSLLQTEAGKRKFDLFLRDTYAHLPVEEKIHYHYGRILFEDRMQGGYPSGYTSPAASCFAKWFIDTFSPYNTDCIGTLQEIAKRFGLHIDETQLREMVRYELHSAEWRTIAGQLGLLDK</sequence>
<protein>
    <submittedName>
        <fullName evidence="1">Uncharacterized protein</fullName>
    </submittedName>
</protein>
<dbReference type="EMBL" id="JABAIA010000001">
    <property type="protein sequence ID" value="NLR63107.1"/>
    <property type="molecule type" value="Genomic_DNA"/>
</dbReference>
<gene>
    <name evidence="1" type="ORF">HGH92_02195</name>
</gene>
<name>A0A847RQK2_9BACT</name>
<dbReference type="RefSeq" id="WP_168869123.1">
    <property type="nucleotide sequence ID" value="NZ_JABAIA010000001.1"/>
</dbReference>
<dbReference type="AlphaFoldDB" id="A0A847RQK2"/>
<organism evidence="1 2">
    <name type="scientific">Chitinophaga varians</name>
    <dbReference type="NCBI Taxonomy" id="2202339"/>
    <lineage>
        <taxon>Bacteria</taxon>
        <taxon>Pseudomonadati</taxon>
        <taxon>Bacteroidota</taxon>
        <taxon>Chitinophagia</taxon>
        <taxon>Chitinophagales</taxon>
        <taxon>Chitinophagaceae</taxon>
        <taxon>Chitinophaga</taxon>
    </lineage>
</organism>
<reference evidence="1 2" key="1">
    <citation type="submission" date="2020-04" db="EMBL/GenBank/DDBJ databases">
        <authorList>
            <person name="Yin C."/>
        </authorList>
    </citation>
    <scope>NUCLEOTIDE SEQUENCE [LARGE SCALE GENOMIC DNA]</scope>
    <source>
        <strain evidence="1 2">Ae27</strain>
    </source>
</reference>
<comment type="caution">
    <text evidence="1">The sequence shown here is derived from an EMBL/GenBank/DDBJ whole genome shotgun (WGS) entry which is preliminary data.</text>
</comment>
<keyword evidence="2" id="KW-1185">Reference proteome</keyword>
<evidence type="ECO:0000313" key="2">
    <source>
        <dbReference type="Proteomes" id="UP000570474"/>
    </source>
</evidence>
<accession>A0A847RQK2</accession>
<proteinExistence type="predicted"/>